<accession>A0ABR2HAN7</accession>
<feature type="domain" description="Protein kinase" evidence="1">
    <location>
        <begin position="1"/>
        <end position="87"/>
    </location>
</feature>
<dbReference type="InterPro" id="IPR000719">
    <property type="entry name" value="Prot_kinase_dom"/>
</dbReference>
<dbReference type="InterPro" id="IPR011009">
    <property type="entry name" value="Kinase-like_dom_sf"/>
</dbReference>
<dbReference type="PANTHER" id="PTHR27006">
    <property type="entry name" value="PROMASTIGOTE SURFACE ANTIGEN PROTEIN PSA"/>
    <property type="match status" value="1"/>
</dbReference>
<dbReference type="PROSITE" id="PS50011">
    <property type="entry name" value="PROTEIN_KINASE_DOM"/>
    <property type="match status" value="1"/>
</dbReference>
<dbReference type="Pfam" id="PF00069">
    <property type="entry name" value="Pkinase"/>
    <property type="match status" value="1"/>
</dbReference>
<dbReference type="EMBL" id="JAPFFF010000035">
    <property type="protein sequence ID" value="KAK8843305.1"/>
    <property type="molecule type" value="Genomic_DNA"/>
</dbReference>
<dbReference type="Gene3D" id="1.10.510.10">
    <property type="entry name" value="Transferase(Phosphotransferase) domain 1"/>
    <property type="match status" value="1"/>
</dbReference>
<evidence type="ECO:0000259" key="1">
    <source>
        <dbReference type="PROSITE" id="PS50011"/>
    </source>
</evidence>
<dbReference type="PROSITE" id="PS00108">
    <property type="entry name" value="PROTEIN_KINASE_ST"/>
    <property type="match status" value="1"/>
</dbReference>
<proteinExistence type="predicted"/>
<dbReference type="InterPro" id="IPR008271">
    <property type="entry name" value="Ser/Thr_kinase_AS"/>
</dbReference>
<name>A0ABR2HAN7_9EUKA</name>
<reference evidence="2 3" key="1">
    <citation type="submission" date="2024-04" db="EMBL/GenBank/DDBJ databases">
        <title>Tritrichomonas musculus Genome.</title>
        <authorList>
            <person name="Alves-Ferreira E."/>
            <person name="Grigg M."/>
            <person name="Lorenzi H."/>
            <person name="Galac M."/>
        </authorList>
    </citation>
    <scope>NUCLEOTIDE SEQUENCE [LARGE SCALE GENOMIC DNA]</scope>
    <source>
        <strain evidence="2 3">EAF2021</strain>
    </source>
</reference>
<sequence>MCNDSHESFVSSNPDKIDDAFSLLAINRIIQGIDYLHSNELIHRDLKPSNILIDHDFLPYISDFDSIRHPNEEEKNVSEPMTPSKGR</sequence>
<evidence type="ECO:0000313" key="3">
    <source>
        <dbReference type="Proteomes" id="UP001470230"/>
    </source>
</evidence>
<organism evidence="2 3">
    <name type="scientific">Tritrichomonas musculus</name>
    <dbReference type="NCBI Taxonomy" id="1915356"/>
    <lineage>
        <taxon>Eukaryota</taxon>
        <taxon>Metamonada</taxon>
        <taxon>Parabasalia</taxon>
        <taxon>Tritrichomonadida</taxon>
        <taxon>Tritrichomonadidae</taxon>
        <taxon>Tritrichomonas</taxon>
    </lineage>
</organism>
<dbReference type="Proteomes" id="UP001470230">
    <property type="component" value="Unassembled WGS sequence"/>
</dbReference>
<protein>
    <recommendedName>
        <fullName evidence="1">Protein kinase domain-containing protein</fullName>
    </recommendedName>
</protein>
<dbReference type="PANTHER" id="PTHR27006:SF606">
    <property type="entry name" value="INTERLEUKIN-1 RECEPTOR-ASSOCIATED KINASE 4"/>
    <property type="match status" value="1"/>
</dbReference>
<comment type="caution">
    <text evidence="2">The sequence shown here is derived from an EMBL/GenBank/DDBJ whole genome shotgun (WGS) entry which is preliminary data.</text>
</comment>
<keyword evidence="3" id="KW-1185">Reference proteome</keyword>
<evidence type="ECO:0000313" key="2">
    <source>
        <dbReference type="EMBL" id="KAK8843305.1"/>
    </source>
</evidence>
<gene>
    <name evidence="2" type="ORF">M9Y10_025160</name>
</gene>
<dbReference type="SUPFAM" id="SSF56112">
    <property type="entry name" value="Protein kinase-like (PK-like)"/>
    <property type="match status" value="1"/>
</dbReference>